<comment type="caution">
    <text evidence="3">The sequence shown here is derived from an EMBL/GenBank/DDBJ whole genome shotgun (WGS) entry which is preliminary data.</text>
</comment>
<dbReference type="Proteomes" id="UP000289886">
    <property type="component" value="Unassembled WGS sequence"/>
</dbReference>
<feature type="region of interest" description="Disordered" evidence="2">
    <location>
        <begin position="124"/>
        <end position="159"/>
    </location>
</feature>
<feature type="compositionally biased region" description="Polar residues" evidence="2">
    <location>
        <begin position="140"/>
        <end position="159"/>
    </location>
</feature>
<dbReference type="Gene3D" id="1.10.150.130">
    <property type="match status" value="1"/>
</dbReference>
<gene>
    <name evidence="3" type="ORF">EOD39_6184</name>
</gene>
<accession>A0A444UB37</accession>
<evidence type="ECO:0000313" key="3">
    <source>
        <dbReference type="EMBL" id="RXM32375.1"/>
    </source>
</evidence>
<protein>
    <submittedName>
        <fullName evidence="3">Uncharacterized protein</fullName>
    </submittedName>
</protein>
<dbReference type="InterPro" id="IPR010998">
    <property type="entry name" value="Integrase_recombinase_N"/>
</dbReference>
<evidence type="ECO:0000256" key="1">
    <source>
        <dbReference type="ARBA" id="ARBA00023125"/>
    </source>
</evidence>
<evidence type="ECO:0000313" key="4">
    <source>
        <dbReference type="Proteomes" id="UP000289886"/>
    </source>
</evidence>
<dbReference type="AlphaFoldDB" id="A0A444UB37"/>
<sequence length="210" mass="22923">MPSVKHGGGCVMVRKFHNPVPEADPNPKFLLSISWCSTKLHTLQPPPVGLQLQGECLLPPLALLILLPYSSFTSFCAQNRISLTTYNLQHLLAFITDLRLSLNLAPSSIRNYLSGIQHPFRLQSPSPPPAPFNPRGPSENLASSFPSRQPISSESPVSQPSACGALTSLKSPEIILLFIRTSKTDSYIKIQKFPFLSLAPLNAQQPEDAA</sequence>
<organism evidence="3 4">
    <name type="scientific">Acipenser ruthenus</name>
    <name type="common">Sterlet sturgeon</name>
    <dbReference type="NCBI Taxonomy" id="7906"/>
    <lineage>
        <taxon>Eukaryota</taxon>
        <taxon>Metazoa</taxon>
        <taxon>Chordata</taxon>
        <taxon>Craniata</taxon>
        <taxon>Vertebrata</taxon>
        <taxon>Euteleostomi</taxon>
        <taxon>Actinopterygii</taxon>
        <taxon>Chondrostei</taxon>
        <taxon>Acipenseriformes</taxon>
        <taxon>Acipenseridae</taxon>
        <taxon>Acipenser</taxon>
    </lineage>
</organism>
<dbReference type="GO" id="GO:0003677">
    <property type="term" value="F:DNA binding"/>
    <property type="evidence" value="ECO:0007669"/>
    <property type="project" value="UniProtKB-KW"/>
</dbReference>
<proteinExistence type="predicted"/>
<reference evidence="3 4" key="1">
    <citation type="submission" date="2019-01" db="EMBL/GenBank/DDBJ databases">
        <title>Draft Genome and Complete Hox-Cluster Characterization of the Sterlet Sturgeon (Acipenser ruthenus).</title>
        <authorList>
            <person name="Wei Q."/>
        </authorList>
    </citation>
    <scope>NUCLEOTIDE SEQUENCE [LARGE SCALE GENOMIC DNA]</scope>
    <source>
        <strain evidence="3">WHYD16114868_AA</strain>
        <tissue evidence="3">Blood</tissue>
    </source>
</reference>
<evidence type="ECO:0000256" key="2">
    <source>
        <dbReference type="SAM" id="MobiDB-lite"/>
    </source>
</evidence>
<name>A0A444UB37_ACIRT</name>
<keyword evidence="1" id="KW-0238">DNA-binding</keyword>
<keyword evidence="4" id="KW-1185">Reference proteome</keyword>
<feature type="compositionally biased region" description="Pro residues" evidence="2">
    <location>
        <begin position="125"/>
        <end position="134"/>
    </location>
</feature>
<dbReference type="EMBL" id="SCEB01214901">
    <property type="protein sequence ID" value="RXM32375.1"/>
    <property type="molecule type" value="Genomic_DNA"/>
</dbReference>